<dbReference type="AlphaFoldDB" id="A0A6G4U0T2"/>
<gene>
    <name evidence="2" type="ORF">G5C51_17065</name>
</gene>
<feature type="transmembrane region" description="Helical" evidence="1">
    <location>
        <begin position="121"/>
        <end position="141"/>
    </location>
</feature>
<dbReference type="RefSeq" id="WP_165238180.1">
    <property type="nucleotide sequence ID" value="NZ_JAAKZV010000067.1"/>
</dbReference>
<dbReference type="InterPro" id="IPR025058">
    <property type="entry name" value="DUF3995"/>
</dbReference>
<feature type="transmembrane region" description="Helical" evidence="1">
    <location>
        <begin position="49"/>
        <end position="71"/>
    </location>
</feature>
<keyword evidence="1" id="KW-0812">Transmembrane</keyword>
<sequence>MIRTLVPGLLTLILVVIGIFHFIWAATPWPWRDKVTFTKTIAGIDTGEMPPPLVTVLIGAALVGGGVLTLMVNGTLPKIGPDWLQLTGMAVLAAVMLVRGIGGYFMNAGAAAEFRHWNSVLYSPLCLVLCLLSTTVAVAAIRR</sequence>
<name>A0A6G4U0T2_9ACTN</name>
<evidence type="ECO:0000313" key="2">
    <source>
        <dbReference type="EMBL" id="NGN65602.1"/>
    </source>
</evidence>
<protein>
    <submittedName>
        <fullName evidence="2">DUF3995 domain-containing protein</fullName>
    </submittedName>
</protein>
<comment type="caution">
    <text evidence="2">The sequence shown here is derived from an EMBL/GenBank/DDBJ whole genome shotgun (WGS) entry which is preliminary data.</text>
</comment>
<keyword evidence="1" id="KW-0472">Membrane</keyword>
<proteinExistence type="predicted"/>
<accession>A0A6G4U0T2</accession>
<keyword evidence="1" id="KW-1133">Transmembrane helix</keyword>
<feature type="transmembrane region" description="Helical" evidence="1">
    <location>
        <begin position="83"/>
        <end position="101"/>
    </location>
</feature>
<dbReference type="Pfam" id="PF13160">
    <property type="entry name" value="DUF3995"/>
    <property type="match status" value="1"/>
</dbReference>
<keyword evidence="3" id="KW-1185">Reference proteome</keyword>
<dbReference type="Proteomes" id="UP000481583">
    <property type="component" value="Unassembled WGS sequence"/>
</dbReference>
<evidence type="ECO:0000313" key="3">
    <source>
        <dbReference type="Proteomes" id="UP000481583"/>
    </source>
</evidence>
<dbReference type="EMBL" id="JAAKZV010000067">
    <property type="protein sequence ID" value="NGN65602.1"/>
    <property type="molecule type" value="Genomic_DNA"/>
</dbReference>
<evidence type="ECO:0000256" key="1">
    <source>
        <dbReference type="SAM" id="Phobius"/>
    </source>
</evidence>
<organism evidence="2 3">
    <name type="scientific">Streptomyces coryli</name>
    <dbReference type="NCBI Taxonomy" id="1128680"/>
    <lineage>
        <taxon>Bacteria</taxon>
        <taxon>Bacillati</taxon>
        <taxon>Actinomycetota</taxon>
        <taxon>Actinomycetes</taxon>
        <taxon>Kitasatosporales</taxon>
        <taxon>Streptomycetaceae</taxon>
        <taxon>Streptomyces</taxon>
    </lineage>
</organism>
<reference evidence="2 3" key="1">
    <citation type="submission" date="2020-02" db="EMBL/GenBank/DDBJ databases">
        <title>Whole-genome analyses of novel actinobacteria.</title>
        <authorList>
            <person name="Sahin N."/>
        </authorList>
    </citation>
    <scope>NUCLEOTIDE SEQUENCE [LARGE SCALE GENOMIC DNA]</scope>
    <source>
        <strain evidence="2 3">A7024</strain>
    </source>
</reference>